<feature type="transmembrane region" description="Helical" evidence="10">
    <location>
        <begin position="246"/>
        <end position="263"/>
    </location>
</feature>
<feature type="transmembrane region" description="Helical" evidence="10">
    <location>
        <begin position="458"/>
        <end position="478"/>
    </location>
</feature>
<comment type="subcellular location">
    <subcellularLocation>
        <location evidence="1">Membrane</location>
        <topology evidence="1">Multi-pass membrane protein</topology>
    </subcellularLocation>
</comment>
<dbReference type="RefSeq" id="XP_033669077.1">
    <property type="nucleotide sequence ID" value="XM_033816623.1"/>
</dbReference>
<evidence type="ECO:0000256" key="3">
    <source>
        <dbReference type="ARBA" id="ARBA00022448"/>
    </source>
</evidence>
<evidence type="ECO:0000256" key="1">
    <source>
        <dbReference type="ARBA" id="ARBA00004141"/>
    </source>
</evidence>
<evidence type="ECO:0000256" key="5">
    <source>
        <dbReference type="ARBA" id="ARBA00022856"/>
    </source>
</evidence>
<keyword evidence="7 10" id="KW-1133">Transmembrane helix</keyword>
<evidence type="ECO:0000313" key="12">
    <source>
        <dbReference type="Proteomes" id="UP000799537"/>
    </source>
</evidence>
<dbReference type="GO" id="GO:0015031">
    <property type="term" value="P:protein transport"/>
    <property type="evidence" value="ECO:0007669"/>
    <property type="project" value="UniProtKB-KW"/>
</dbReference>
<feature type="region of interest" description="Disordered" evidence="9">
    <location>
        <begin position="1"/>
        <end position="20"/>
    </location>
</feature>
<keyword evidence="12" id="KW-1185">Reference proteome</keyword>
<feature type="transmembrane region" description="Helical" evidence="10">
    <location>
        <begin position="712"/>
        <end position="737"/>
    </location>
</feature>
<keyword evidence="5" id="KW-0571">Peptide transport</keyword>
<dbReference type="GO" id="GO:0016020">
    <property type="term" value="C:membrane"/>
    <property type="evidence" value="ECO:0007669"/>
    <property type="project" value="UniProtKB-SubCell"/>
</dbReference>
<evidence type="ECO:0000256" key="4">
    <source>
        <dbReference type="ARBA" id="ARBA00022692"/>
    </source>
</evidence>
<dbReference type="Pfam" id="PF03169">
    <property type="entry name" value="OPT"/>
    <property type="match status" value="1"/>
</dbReference>
<evidence type="ECO:0000256" key="6">
    <source>
        <dbReference type="ARBA" id="ARBA00022927"/>
    </source>
</evidence>
<protein>
    <recommendedName>
        <fullName evidence="13">OPT peptide transporter Mtd1</fullName>
    </recommendedName>
</protein>
<dbReference type="InterPro" id="IPR004648">
    <property type="entry name" value="Oligpept_transpt"/>
</dbReference>
<feature type="transmembrane region" description="Helical" evidence="10">
    <location>
        <begin position="105"/>
        <end position="126"/>
    </location>
</feature>
<accession>A0A6A6CPN1</accession>
<dbReference type="PANTHER" id="PTHR22601">
    <property type="entry name" value="ISP4 LIKE PROTEIN"/>
    <property type="match status" value="1"/>
</dbReference>
<feature type="transmembrane region" description="Helical" evidence="10">
    <location>
        <begin position="269"/>
        <end position="286"/>
    </location>
</feature>
<keyword evidence="4 10" id="KW-0812">Transmembrane</keyword>
<evidence type="ECO:0000256" key="7">
    <source>
        <dbReference type="ARBA" id="ARBA00022989"/>
    </source>
</evidence>
<gene>
    <name evidence="11" type="ORF">M409DRAFT_65680</name>
</gene>
<keyword evidence="8 10" id="KW-0472">Membrane</keyword>
<evidence type="ECO:0000313" key="11">
    <source>
        <dbReference type="EMBL" id="KAF2168188.1"/>
    </source>
</evidence>
<dbReference type="EMBL" id="ML993591">
    <property type="protein sequence ID" value="KAF2168188.1"/>
    <property type="molecule type" value="Genomic_DNA"/>
</dbReference>
<sequence>MFDTEHSAGGHVPSNATKKDKTGAVMVAKALDDGQPTILESLDDVEVKNEYPVIRNGLDVSRFLISDRDDGDPSFTFRSIVLGTVFTLLASIITMLYQFKPTSGISVSATFLQIIIFVCGEAWARLTPRPDRFSRSSKVSAILRFMNSGQPFGIKEHVVASLIASSGNNGLSGVEIYAIERLYYNRSVQALTVVMGTFSISLCGFVVAGLLRPLVVYPSEMVYWGSLPQVILFQGLHYNRHVNRKVLYAFGIAILSAAVWELFPAYMFTWLSGVSIFCVASIRAPTTVRSIFGKIFGGSSSNQGVGILNFGLDWQYIQSQYMAFPPKLLLNFGIGTVLFYIFMLALYYGNAWGSKETGLPFMSTALYTSSGAQYPVTSILNAQGFVDYSKFFSIGSPRLTSSTVWGFFTQNVAIGALVTHVLMFYRKDMMLAWRQARDRSQPDPHFQAMLKYKEVPTWWYGALFALCFIAGLIANTRGETTLEWWAYLVALALGAFLAPFSMILYALYGTGVSTNQLSKMVAGVVQPGRPLAGLYFASWSHQVILLAVNLANWLKVGQYTKIPPRVMFSTQIYATLLGAAFNYIVMTIIVTNQREILLSPQGNQIWSGSFLQSLNTQAITWALAKDVYSASSRYFIVPIGIIIGLALPMIHAVISRFSPMVRSWPLNTALIMTYAGSAYYGQTSYLSTALAVGVFTQMYLRKRHPEIFNKYNYVVGAGLDGGAQIIILVLSFAVYGASGKTTPFPRWWGAPRGDVNPDHCM</sequence>
<feature type="transmembrane region" description="Helical" evidence="10">
    <location>
        <begin position="571"/>
        <end position="591"/>
    </location>
</feature>
<evidence type="ECO:0000256" key="2">
    <source>
        <dbReference type="ARBA" id="ARBA00008807"/>
    </source>
</evidence>
<feature type="transmembrane region" description="Helical" evidence="10">
    <location>
        <begin position="531"/>
        <end position="551"/>
    </location>
</feature>
<dbReference type="InterPro" id="IPR004813">
    <property type="entry name" value="OPT"/>
</dbReference>
<name>A0A6A6CPN1_ZASCE</name>
<proteinExistence type="inferred from homology"/>
<dbReference type="Proteomes" id="UP000799537">
    <property type="component" value="Unassembled WGS sequence"/>
</dbReference>
<feature type="transmembrane region" description="Helical" evidence="10">
    <location>
        <begin position="678"/>
        <end position="700"/>
    </location>
</feature>
<dbReference type="GO" id="GO:0035673">
    <property type="term" value="F:oligopeptide transmembrane transporter activity"/>
    <property type="evidence" value="ECO:0007669"/>
    <property type="project" value="InterPro"/>
</dbReference>
<dbReference type="NCBIfam" id="TIGR00728">
    <property type="entry name" value="OPT_sfam"/>
    <property type="match status" value="1"/>
</dbReference>
<feature type="transmembrane region" description="Helical" evidence="10">
    <location>
        <begin position="190"/>
        <end position="215"/>
    </location>
</feature>
<dbReference type="GeneID" id="54569895"/>
<feature type="transmembrane region" description="Helical" evidence="10">
    <location>
        <begin position="404"/>
        <end position="425"/>
    </location>
</feature>
<dbReference type="OrthoDB" id="9986677at2759"/>
<keyword evidence="6" id="KW-0653">Protein transport</keyword>
<comment type="similarity">
    <text evidence="2">Belongs to the oligopeptide OPT transporter family.</text>
</comment>
<evidence type="ECO:0000256" key="10">
    <source>
        <dbReference type="SAM" id="Phobius"/>
    </source>
</evidence>
<feature type="transmembrane region" description="Helical" evidence="10">
    <location>
        <begin position="75"/>
        <end position="99"/>
    </location>
</feature>
<reference evidence="11" key="1">
    <citation type="journal article" date="2020" name="Stud. Mycol.">
        <title>101 Dothideomycetes genomes: a test case for predicting lifestyles and emergence of pathogens.</title>
        <authorList>
            <person name="Haridas S."/>
            <person name="Albert R."/>
            <person name="Binder M."/>
            <person name="Bloem J."/>
            <person name="Labutti K."/>
            <person name="Salamov A."/>
            <person name="Andreopoulos B."/>
            <person name="Baker S."/>
            <person name="Barry K."/>
            <person name="Bills G."/>
            <person name="Bluhm B."/>
            <person name="Cannon C."/>
            <person name="Castanera R."/>
            <person name="Culley D."/>
            <person name="Daum C."/>
            <person name="Ezra D."/>
            <person name="Gonzalez J."/>
            <person name="Henrissat B."/>
            <person name="Kuo A."/>
            <person name="Liang C."/>
            <person name="Lipzen A."/>
            <person name="Lutzoni F."/>
            <person name="Magnuson J."/>
            <person name="Mondo S."/>
            <person name="Nolan M."/>
            <person name="Ohm R."/>
            <person name="Pangilinan J."/>
            <person name="Park H.-J."/>
            <person name="Ramirez L."/>
            <person name="Alfaro M."/>
            <person name="Sun H."/>
            <person name="Tritt A."/>
            <person name="Yoshinaga Y."/>
            <person name="Zwiers L.-H."/>
            <person name="Turgeon B."/>
            <person name="Goodwin S."/>
            <person name="Spatafora J."/>
            <person name="Crous P."/>
            <person name="Grigoriev I."/>
        </authorList>
    </citation>
    <scope>NUCLEOTIDE SEQUENCE</scope>
    <source>
        <strain evidence="11">ATCC 36951</strain>
    </source>
</reference>
<keyword evidence="3" id="KW-0813">Transport</keyword>
<evidence type="ECO:0000256" key="8">
    <source>
        <dbReference type="ARBA" id="ARBA00023136"/>
    </source>
</evidence>
<feature type="transmembrane region" description="Helical" evidence="10">
    <location>
        <begin position="634"/>
        <end position="658"/>
    </location>
</feature>
<dbReference type="AlphaFoldDB" id="A0A6A6CPN1"/>
<evidence type="ECO:0000256" key="9">
    <source>
        <dbReference type="SAM" id="MobiDB-lite"/>
    </source>
</evidence>
<organism evidence="11 12">
    <name type="scientific">Zasmidium cellare ATCC 36951</name>
    <dbReference type="NCBI Taxonomy" id="1080233"/>
    <lineage>
        <taxon>Eukaryota</taxon>
        <taxon>Fungi</taxon>
        <taxon>Dikarya</taxon>
        <taxon>Ascomycota</taxon>
        <taxon>Pezizomycotina</taxon>
        <taxon>Dothideomycetes</taxon>
        <taxon>Dothideomycetidae</taxon>
        <taxon>Mycosphaerellales</taxon>
        <taxon>Mycosphaerellaceae</taxon>
        <taxon>Zasmidium</taxon>
    </lineage>
</organism>
<evidence type="ECO:0008006" key="13">
    <source>
        <dbReference type="Google" id="ProtNLM"/>
    </source>
</evidence>
<feature type="transmembrane region" description="Helical" evidence="10">
    <location>
        <begin position="328"/>
        <end position="349"/>
    </location>
</feature>
<feature type="transmembrane region" description="Helical" evidence="10">
    <location>
        <begin position="484"/>
        <end position="510"/>
    </location>
</feature>